<evidence type="ECO:0000313" key="2">
    <source>
        <dbReference type="EMBL" id="MFB3801985.1"/>
    </source>
</evidence>
<dbReference type="InterPro" id="IPR008966">
    <property type="entry name" value="Adhesion_dom_sf"/>
</dbReference>
<feature type="chain" id="PRO_5047498604" evidence="1">
    <location>
        <begin position="30"/>
        <end position="300"/>
    </location>
</feature>
<evidence type="ECO:0000313" key="3">
    <source>
        <dbReference type="Proteomes" id="UP001577047"/>
    </source>
</evidence>
<keyword evidence="3" id="KW-1185">Reference proteome</keyword>
<sequence>MNTRTARNSKLRLLIAALLLACLSEQASALISGSLVCSVTGYNTYGYEVSPGAEFEIPFSGTCTAKRAYPRYAATNLEITPVYNVTAGAIKVLQKKSYMYMSEIPLGSYGPDCLGETCMPLRVGATVSYTYYIVGRAPQSGSGRAIVKLGVTSAGYPNYAEWLHEINFIYRVRSETCSLTSARSISLKFDPTNPAGLAGQQKSAPISLNCTGARPASMTLTANQSIVNAASGVSKTSLTGVNMQALWSASMTPASFNTPRAVTLKQGTNDIGLTFSPQVVNGADVSGSFQVQYTLTVNYQ</sequence>
<name>A0ABV4ZBH0_9PSED</name>
<reference evidence="2 3" key="1">
    <citation type="submission" date="2024-09" db="EMBL/GenBank/DDBJ databases">
        <authorList>
            <person name="Fullem K."/>
        </authorList>
    </citation>
    <scope>NUCLEOTIDE SEQUENCE [LARGE SCALE GENOMIC DNA]</scope>
    <source>
        <strain evidence="3">K1(2024)</strain>
    </source>
</reference>
<evidence type="ECO:0000256" key="1">
    <source>
        <dbReference type="SAM" id="SignalP"/>
    </source>
</evidence>
<feature type="signal peptide" evidence="1">
    <location>
        <begin position="1"/>
        <end position="29"/>
    </location>
</feature>
<dbReference type="InterPro" id="IPR036937">
    <property type="entry name" value="Adhesion_dom_fimbrial_sf"/>
</dbReference>
<comment type="caution">
    <text evidence="2">The sequence shown here is derived from an EMBL/GenBank/DDBJ whole genome shotgun (WGS) entry which is preliminary data.</text>
</comment>
<dbReference type="RefSeq" id="WP_304485155.1">
    <property type="nucleotide sequence ID" value="NZ_JAUQOQ010000020.1"/>
</dbReference>
<dbReference type="Proteomes" id="UP001577047">
    <property type="component" value="Unassembled WGS sequence"/>
</dbReference>
<accession>A0ABV4ZBH0</accession>
<dbReference type="EMBL" id="JBHFXX010000015">
    <property type="protein sequence ID" value="MFB3801985.1"/>
    <property type="molecule type" value="Genomic_DNA"/>
</dbReference>
<protein>
    <submittedName>
        <fullName evidence="2">Fimbrial protein</fullName>
    </submittedName>
</protein>
<dbReference type="Gene3D" id="2.60.40.1090">
    <property type="entry name" value="Fimbrial-type adhesion domain"/>
    <property type="match status" value="1"/>
</dbReference>
<organism evidence="2 3">
    <name type="scientific">Pseudomonas boreofloridensis</name>
    <dbReference type="NCBI Taxonomy" id="3064348"/>
    <lineage>
        <taxon>Bacteria</taxon>
        <taxon>Pseudomonadati</taxon>
        <taxon>Pseudomonadota</taxon>
        <taxon>Gammaproteobacteria</taxon>
        <taxon>Pseudomonadales</taxon>
        <taxon>Pseudomonadaceae</taxon>
        <taxon>Pseudomonas</taxon>
    </lineage>
</organism>
<keyword evidence="1" id="KW-0732">Signal</keyword>
<gene>
    <name evidence="2" type="ORF">ACE1YR_16375</name>
</gene>
<dbReference type="SUPFAM" id="SSF49401">
    <property type="entry name" value="Bacterial adhesins"/>
    <property type="match status" value="1"/>
</dbReference>
<proteinExistence type="predicted"/>